<dbReference type="RefSeq" id="WP_137014493.1">
    <property type="nucleotide sequence ID" value="NZ_SZPX01000007.1"/>
</dbReference>
<accession>A0A4U2Z6R4</accession>
<feature type="signal peptide" evidence="1">
    <location>
        <begin position="1"/>
        <end position="20"/>
    </location>
</feature>
<dbReference type="Proteomes" id="UP000309561">
    <property type="component" value="Unassembled WGS sequence"/>
</dbReference>
<gene>
    <name evidence="2" type="ORF">FCU45_09050</name>
</gene>
<evidence type="ECO:0008006" key="4">
    <source>
        <dbReference type="Google" id="ProtNLM"/>
    </source>
</evidence>
<proteinExistence type="predicted"/>
<keyword evidence="3" id="KW-1185">Reference proteome</keyword>
<sequence>MKYILSLATLLLFLTGCSTTTYTKKIIHGEIQDKEVLIAARDGSFKLQGEFSAPFQSSIHYHSLNIGGEKFIKGYRRALEFGAKHVLVKVPSQEKELYGVLALEDADERGFGPGTLSYKIIIPEPYIKAANNGKISVVYEYYRIKDDALFDNSNIKKYSWILWLSDKDIFK</sequence>
<dbReference type="PROSITE" id="PS51257">
    <property type="entry name" value="PROKAR_LIPOPROTEIN"/>
    <property type="match status" value="1"/>
</dbReference>
<keyword evidence="1" id="KW-0732">Signal</keyword>
<dbReference type="EMBL" id="SZPX01000007">
    <property type="protein sequence ID" value="TKI68561.1"/>
    <property type="molecule type" value="Genomic_DNA"/>
</dbReference>
<comment type="caution">
    <text evidence="2">The sequence shown here is derived from an EMBL/GenBank/DDBJ whole genome shotgun (WGS) entry which is preliminary data.</text>
</comment>
<dbReference type="AlphaFoldDB" id="A0A4U2Z6R4"/>
<evidence type="ECO:0000313" key="3">
    <source>
        <dbReference type="Proteomes" id="UP000309561"/>
    </source>
</evidence>
<reference evidence="2 3" key="1">
    <citation type="submission" date="2019-04" db="EMBL/GenBank/DDBJ databases">
        <title>Sulfurimonas crateris sp. nov. a facultative anaerobic sulfur-oxidizing chemolithautotrophic bacterium isolated from a terrestrial mud vulcano.</title>
        <authorList>
            <person name="Ratnikova N.M."/>
            <person name="Slobodkin A.I."/>
            <person name="Merkel A.Y."/>
            <person name="Novikov A."/>
            <person name="Bonch-Osmolovskaya E.A."/>
            <person name="Slobodkina G.B."/>
        </authorList>
    </citation>
    <scope>NUCLEOTIDE SEQUENCE [LARGE SCALE GENOMIC DNA]</scope>
    <source>
        <strain evidence="2 3">SN118</strain>
    </source>
</reference>
<dbReference type="OrthoDB" id="6192998at2"/>
<evidence type="ECO:0000313" key="2">
    <source>
        <dbReference type="EMBL" id="TKI68561.1"/>
    </source>
</evidence>
<name>A0A4U2Z6R4_9BACT</name>
<feature type="chain" id="PRO_5020211547" description="Lipoprotein" evidence="1">
    <location>
        <begin position="21"/>
        <end position="171"/>
    </location>
</feature>
<protein>
    <recommendedName>
        <fullName evidence="4">Lipoprotein</fullName>
    </recommendedName>
</protein>
<evidence type="ECO:0000256" key="1">
    <source>
        <dbReference type="SAM" id="SignalP"/>
    </source>
</evidence>
<organism evidence="2 3">
    <name type="scientific">Sulfurimonas crateris</name>
    <dbReference type="NCBI Taxonomy" id="2574727"/>
    <lineage>
        <taxon>Bacteria</taxon>
        <taxon>Pseudomonadati</taxon>
        <taxon>Campylobacterota</taxon>
        <taxon>Epsilonproteobacteria</taxon>
        <taxon>Campylobacterales</taxon>
        <taxon>Sulfurimonadaceae</taxon>
        <taxon>Sulfurimonas</taxon>
    </lineage>
</organism>